<evidence type="ECO:0000313" key="4">
    <source>
        <dbReference type="EMBL" id="MEJ5944615.1"/>
    </source>
</evidence>
<accession>A0ABU8RHU0</accession>
<dbReference type="RefSeq" id="WP_339574000.1">
    <property type="nucleotide sequence ID" value="NZ_JBBIAA010000003.1"/>
</dbReference>
<sequence>MSTASPCGGTPPAEVSPDRTGAGRSVLVTGASSGIGWHAARGLAERGVRVLLGSRDPGRGRRAADALAAAVPGADVRVVRLDLADLGSVVAAAQEVASSGPLHGLLANGGLTGTSGRRTSAQGSELMLATNHLGHAALVALLLPSLAEGGRAQVSAGAGPARVVGAGSIAHRFVRPPADVDGWQSRRGFVSFRAYSRSKLAVLLHTAELDRRLVAAGAPVRALAFHPGYAVDVLDDVRPQTDRDGRDDVTHATRAGARVLARAGLLQGKAGGARPAVAAVLGPSALDGAREGVPAYVGPTGPAELAGGPALVRPARTVADRAAAQRLWVLTQDLVGDATGVPLGPSPG</sequence>
<dbReference type="SUPFAM" id="SSF51735">
    <property type="entry name" value="NAD(P)-binding Rossmann-fold domains"/>
    <property type="match status" value="1"/>
</dbReference>
<dbReference type="EMBL" id="JBBIAA010000003">
    <property type="protein sequence ID" value="MEJ5944615.1"/>
    <property type="molecule type" value="Genomic_DNA"/>
</dbReference>
<reference evidence="4 5" key="1">
    <citation type="journal article" date="2017" name="Int. J. Syst. Evol. Microbiol.">
        <title>Pseudokineococcus basanitobsidens sp. nov., isolated from volcanic rock.</title>
        <authorList>
            <person name="Lee D.W."/>
            <person name="Park M.Y."/>
            <person name="Kim J.J."/>
            <person name="Kim B.S."/>
        </authorList>
    </citation>
    <scope>NUCLEOTIDE SEQUENCE [LARGE SCALE GENOMIC DNA]</scope>
    <source>
        <strain evidence="4 5">DSM 103726</strain>
    </source>
</reference>
<comment type="caution">
    <text evidence="4">The sequence shown here is derived from an EMBL/GenBank/DDBJ whole genome shotgun (WGS) entry which is preliminary data.</text>
</comment>
<dbReference type="Gene3D" id="3.40.50.720">
    <property type="entry name" value="NAD(P)-binding Rossmann-like Domain"/>
    <property type="match status" value="1"/>
</dbReference>
<organism evidence="4 5">
    <name type="scientific">Pseudokineococcus basanitobsidens</name>
    <dbReference type="NCBI Taxonomy" id="1926649"/>
    <lineage>
        <taxon>Bacteria</taxon>
        <taxon>Bacillati</taxon>
        <taxon>Actinomycetota</taxon>
        <taxon>Actinomycetes</taxon>
        <taxon>Kineosporiales</taxon>
        <taxon>Kineosporiaceae</taxon>
        <taxon>Pseudokineococcus</taxon>
    </lineage>
</organism>
<evidence type="ECO:0000313" key="5">
    <source>
        <dbReference type="Proteomes" id="UP001387100"/>
    </source>
</evidence>
<keyword evidence="2" id="KW-0560">Oxidoreductase</keyword>
<feature type="region of interest" description="Disordered" evidence="3">
    <location>
        <begin position="1"/>
        <end position="23"/>
    </location>
</feature>
<comment type="similarity">
    <text evidence="1">Belongs to the short-chain dehydrogenases/reductases (SDR) family.</text>
</comment>
<dbReference type="InterPro" id="IPR036291">
    <property type="entry name" value="NAD(P)-bd_dom_sf"/>
</dbReference>
<evidence type="ECO:0000256" key="1">
    <source>
        <dbReference type="ARBA" id="ARBA00006484"/>
    </source>
</evidence>
<dbReference type="Proteomes" id="UP001387100">
    <property type="component" value="Unassembled WGS sequence"/>
</dbReference>
<dbReference type="PANTHER" id="PTHR24320">
    <property type="entry name" value="RETINOL DEHYDROGENASE"/>
    <property type="match status" value="1"/>
</dbReference>
<dbReference type="PRINTS" id="PR00081">
    <property type="entry name" value="GDHRDH"/>
</dbReference>
<dbReference type="PANTHER" id="PTHR24320:SF148">
    <property type="entry name" value="NAD(P)-BINDING ROSSMANN-FOLD SUPERFAMILY PROTEIN"/>
    <property type="match status" value="1"/>
</dbReference>
<name>A0ABU8RHU0_9ACTN</name>
<evidence type="ECO:0000256" key="2">
    <source>
        <dbReference type="ARBA" id="ARBA00023002"/>
    </source>
</evidence>
<protein>
    <submittedName>
        <fullName evidence="4">SDR family NAD(P)-dependent oxidoreductase</fullName>
    </submittedName>
</protein>
<dbReference type="Pfam" id="PF00106">
    <property type="entry name" value="adh_short"/>
    <property type="match status" value="1"/>
</dbReference>
<gene>
    <name evidence="4" type="ORF">WDZ17_04825</name>
</gene>
<proteinExistence type="inferred from homology"/>
<dbReference type="InterPro" id="IPR002347">
    <property type="entry name" value="SDR_fam"/>
</dbReference>
<keyword evidence="5" id="KW-1185">Reference proteome</keyword>
<evidence type="ECO:0000256" key="3">
    <source>
        <dbReference type="SAM" id="MobiDB-lite"/>
    </source>
</evidence>